<dbReference type="GO" id="GO:0005886">
    <property type="term" value="C:plasma membrane"/>
    <property type="evidence" value="ECO:0007669"/>
    <property type="project" value="UniProtKB-SubCell"/>
</dbReference>
<sequence length="492" mass="54243">MTPWIILLTLVGYFALLFLISWLTGRKADNRSFFTGGRKSSWLMATVAMIGASISGVTFISVPGAVQAGGYAYLQMVLGFFVGSVLVAWVLIPTFYRMNLVSIYGYLEHRFGLSTYRTGAWFFFVSKMLGASVRFFVVCVVLQTLVFGPLGVPFTVNVVLTVALIWLYSFQGGVKSLIWTDALKTLCLVLSVVCCIGFIAHSLGLGVTELPAAVASHPTSRVFFLDNPDDGRYFWKQFIAGIFMVIATTGLDQDLMQRTLSCRDFRASQKNMVVSAFVQIFVIGLFLVLGTLLYMYADARLAEGATGDALFGRVAWSEEFPLFVGIVFIIGLVAAAYSAAGSALTALTTSFTVDILQADQKQGERDLTLTRKLVHVVMSLLMVIVIVIFHELNDDSAINAVYSLASYTYGPILGMFIFGLACRRPVRDRWVPLVAVVSPLLCYVLKTHSEAWFGGYQISFELLLINALVTVFGLCLLIRKDRHTPGHGRRYS</sequence>
<dbReference type="PANTHER" id="PTHR42985">
    <property type="entry name" value="SODIUM-COUPLED MONOCARBOXYLATE TRANSPORTER"/>
    <property type="match status" value="1"/>
</dbReference>
<evidence type="ECO:0000256" key="4">
    <source>
        <dbReference type="ARBA" id="ARBA00022475"/>
    </source>
</evidence>
<evidence type="ECO:0000256" key="3">
    <source>
        <dbReference type="ARBA" id="ARBA00022448"/>
    </source>
</evidence>
<dbReference type="GO" id="GO:0015293">
    <property type="term" value="F:symporter activity"/>
    <property type="evidence" value="ECO:0007669"/>
    <property type="project" value="TreeGrafter"/>
</dbReference>
<evidence type="ECO:0000256" key="6">
    <source>
        <dbReference type="ARBA" id="ARBA00022989"/>
    </source>
</evidence>
<keyword evidence="5 12" id="KW-0812">Transmembrane</keyword>
<dbReference type="InterPro" id="IPR051163">
    <property type="entry name" value="Sodium:Solute_Symporter_SSF"/>
</dbReference>
<evidence type="ECO:0000256" key="10">
    <source>
        <dbReference type="ARBA" id="ARBA00023201"/>
    </source>
</evidence>
<keyword evidence="7" id="KW-0915">Sodium</keyword>
<feature type="transmembrane region" description="Helical" evidence="12">
    <location>
        <begin position="6"/>
        <end position="23"/>
    </location>
</feature>
<feature type="transmembrane region" description="Helical" evidence="12">
    <location>
        <begin position="396"/>
        <end position="418"/>
    </location>
</feature>
<evidence type="ECO:0000256" key="7">
    <source>
        <dbReference type="ARBA" id="ARBA00023053"/>
    </source>
</evidence>
<reference evidence="13" key="1">
    <citation type="journal article" date="2021" name="PeerJ">
        <title>Extensive microbial diversity within the chicken gut microbiome revealed by metagenomics and culture.</title>
        <authorList>
            <person name="Gilroy R."/>
            <person name="Ravi A."/>
            <person name="Getino M."/>
            <person name="Pursley I."/>
            <person name="Horton D.L."/>
            <person name="Alikhan N.F."/>
            <person name="Baker D."/>
            <person name="Gharbi K."/>
            <person name="Hall N."/>
            <person name="Watson M."/>
            <person name="Adriaenssens E.M."/>
            <person name="Foster-Nyarko E."/>
            <person name="Jarju S."/>
            <person name="Secka A."/>
            <person name="Antonio M."/>
            <person name="Oren A."/>
            <person name="Chaudhuri R.R."/>
            <person name="La Ragione R."/>
            <person name="Hildebrand F."/>
            <person name="Pallen M.J."/>
        </authorList>
    </citation>
    <scope>NUCLEOTIDE SEQUENCE</scope>
    <source>
        <strain evidence="13">Gambia2-208</strain>
    </source>
</reference>
<dbReference type="PROSITE" id="PS50283">
    <property type="entry name" value="NA_SOLUT_SYMP_3"/>
    <property type="match status" value="1"/>
</dbReference>
<dbReference type="AlphaFoldDB" id="A0A9D1ZHJ0"/>
<feature type="transmembrane region" description="Helical" evidence="12">
    <location>
        <begin position="120"/>
        <end position="146"/>
    </location>
</feature>
<feature type="transmembrane region" description="Helical" evidence="12">
    <location>
        <begin position="373"/>
        <end position="390"/>
    </location>
</feature>
<feature type="transmembrane region" description="Helical" evidence="12">
    <location>
        <begin position="233"/>
        <end position="251"/>
    </location>
</feature>
<feature type="transmembrane region" description="Helical" evidence="12">
    <location>
        <begin position="43"/>
        <end position="66"/>
    </location>
</feature>
<evidence type="ECO:0000256" key="5">
    <source>
        <dbReference type="ARBA" id="ARBA00022692"/>
    </source>
</evidence>
<dbReference type="Pfam" id="PF00474">
    <property type="entry name" value="SSF"/>
    <property type="match status" value="1"/>
</dbReference>
<dbReference type="PANTHER" id="PTHR42985:SF47">
    <property type="entry name" value="INTEGRAL MEMBRANE TRANSPORT PROTEIN"/>
    <property type="match status" value="1"/>
</dbReference>
<keyword evidence="8" id="KW-0406">Ion transport</keyword>
<dbReference type="EMBL" id="DXCV01000033">
    <property type="protein sequence ID" value="HIY87871.1"/>
    <property type="molecule type" value="Genomic_DNA"/>
</dbReference>
<evidence type="ECO:0000256" key="12">
    <source>
        <dbReference type="SAM" id="Phobius"/>
    </source>
</evidence>
<keyword evidence="4" id="KW-1003">Cell membrane</keyword>
<feature type="transmembrane region" description="Helical" evidence="12">
    <location>
        <begin position="152"/>
        <end position="170"/>
    </location>
</feature>
<dbReference type="CDD" id="cd10326">
    <property type="entry name" value="SLC5sbd_NIS-like"/>
    <property type="match status" value="1"/>
</dbReference>
<evidence type="ECO:0000313" key="13">
    <source>
        <dbReference type="EMBL" id="HIY87871.1"/>
    </source>
</evidence>
<evidence type="ECO:0000256" key="2">
    <source>
        <dbReference type="ARBA" id="ARBA00006434"/>
    </source>
</evidence>
<name>A0A9D1ZHJ0_9BACE</name>
<dbReference type="InterPro" id="IPR001734">
    <property type="entry name" value="Na/solute_symporter"/>
</dbReference>
<gene>
    <name evidence="13" type="ORF">H9824_04085</name>
</gene>
<keyword evidence="9 12" id="KW-0472">Membrane</keyword>
<evidence type="ECO:0000256" key="11">
    <source>
        <dbReference type="RuleBase" id="RU362091"/>
    </source>
</evidence>
<keyword evidence="3" id="KW-0813">Transport</keyword>
<accession>A0A9D1ZHJ0</accession>
<evidence type="ECO:0000256" key="8">
    <source>
        <dbReference type="ARBA" id="ARBA00023065"/>
    </source>
</evidence>
<proteinExistence type="inferred from homology"/>
<keyword evidence="10" id="KW-0739">Sodium transport</keyword>
<comment type="similarity">
    <text evidence="2 11">Belongs to the sodium:solute symporter (SSF) (TC 2.A.21) family.</text>
</comment>
<evidence type="ECO:0000256" key="9">
    <source>
        <dbReference type="ARBA" id="ARBA00023136"/>
    </source>
</evidence>
<feature type="transmembrane region" description="Helical" evidence="12">
    <location>
        <begin position="272"/>
        <end position="297"/>
    </location>
</feature>
<dbReference type="Gene3D" id="1.20.1730.10">
    <property type="entry name" value="Sodium/glucose cotransporter"/>
    <property type="match status" value="1"/>
</dbReference>
<comment type="caution">
    <text evidence="13">The sequence shown here is derived from an EMBL/GenBank/DDBJ whole genome shotgun (WGS) entry which is preliminary data.</text>
</comment>
<evidence type="ECO:0000256" key="1">
    <source>
        <dbReference type="ARBA" id="ARBA00004651"/>
    </source>
</evidence>
<evidence type="ECO:0000313" key="14">
    <source>
        <dbReference type="Proteomes" id="UP000886851"/>
    </source>
</evidence>
<reference evidence="13" key="2">
    <citation type="submission" date="2021-04" db="EMBL/GenBank/DDBJ databases">
        <authorList>
            <person name="Gilroy R."/>
        </authorList>
    </citation>
    <scope>NUCLEOTIDE SEQUENCE</scope>
    <source>
        <strain evidence="13">Gambia2-208</strain>
    </source>
</reference>
<dbReference type="GO" id="GO:0006814">
    <property type="term" value="P:sodium ion transport"/>
    <property type="evidence" value="ECO:0007669"/>
    <property type="project" value="UniProtKB-KW"/>
</dbReference>
<feature type="transmembrane region" description="Helical" evidence="12">
    <location>
        <begin position="72"/>
        <end position="92"/>
    </location>
</feature>
<dbReference type="InterPro" id="IPR038377">
    <property type="entry name" value="Na/Glc_symporter_sf"/>
</dbReference>
<dbReference type="Proteomes" id="UP000886851">
    <property type="component" value="Unassembled WGS sequence"/>
</dbReference>
<comment type="subcellular location">
    <subcellularLocation>
        <location evidence="1">Cell membrane</location>
        <topology evidence="1">Multi-pass membrane protein</topology>
    </subcellularLocation>
</comment>
<protein>
    <submittedName>
        <fullName evidence="13">Sodium:solute symporter</fullName>
    </submittedName>
</protein>
<feature type="transmembrane region" description="Helical" evidence="12">
    <location>
        <begin position="182"/>
        <end position="203"/>
    </location>
</feature>
<feature type="transmembrane region" description="Helical" evidence="12">
    <location>
        <begin position="320"/>
        <end position="353"/>
    </location>
</feature>
<feature type="transmembrane region" description="Helical" evidence="12">
    <location>
        <begin position="430"/>
        <end position="446"/>
    </location>
</feature>
<keyword evidence="6 12" id="KW-1133">Transmembrane helix</keyword>
<feature type="transmembrane region" description="Helical" evidence="12">
    <location>
        <begin position="458"/>
        <end position="478"/>
    </location>
</feature>
<organism evidence="13 14">
    <name type="scientific">Candidatus Bacteroides pullicola</name>
    <dbReference type="NCBI Taxonomy" id="2838475"/>
    <lineage>
        <taxon>Bacteria</taxon>
        <taxon>Pseudomonadati</taxon>
        <taxon>Bacteroidota</taxon>
        <taxon>Bacteroidia</taxon>
        <taxon>Bacteroidales</taxon>
        <taxon>Bacteroidaceae</taxon>
        <taxon>Bacteroides</taxon>
    </lineage>
</organism>